<dbReference type="InterPro" id="IPR029058">
    <property type="entry name" value="AB_hydrolase_fold"/>
</dbReference>
<evidence type="ECO:0008006" key="3">
    <source>
        <dbReference type="Google" id="ProtNLM"/>
    </source>
</evidence>
<comment type="caution">
    <text evidence="1">The sequence shown here is derived from an EMBL/GenBank/DDBJ whole genome shotgun (WGS) entry which is preliminary data.</text>
</comment>
<organism evidence="1 2">
    <name type="scientific">Deinococcus xinjiangensis</name>
    <dbReference type="NCBI Taxonomy" id="457454"/>
    <lineage>
        <taxon>Bacteria</taxon>
        <taxon>Thermotogati</taxon>
        <taxon>Deinococcota</taxon>
        <taxon>Deinococci</taxon>
        <taxon>Deinococcales</taxon>
        <taxon>Deinococcaceae</taxon>
        <taxon>Deinococcus</taxon>
    </lineage>
</organism>
<evidence type="ECO:0000313" key="1">
    <source>
        <dbReference type="EMBL" id="GAA5502330.1"/>
    </source>
</evidence>
<dbReference type="SUPFAM" id="SSF53474">
    <property type="entry name" value="alpha/beta-Hydrolases"/>
    <property type="match status" value="1"/>
</dbReference>
<gene>
    <name evidence="1" type="ORF">Dxin01_02074</name>
</gene>
<dbReference type="Proteomes" id="UP001458946">
    <property type="component" value="Unassembled WGS sequence"/>
</dbReference>
<sequence>MVGGLGHLAQDGESPQGSARIMSGAMRPLLSLSLAVLLVGCRPLVPLVAHSDPLNTAGSPPDVVVLAMSGRCGPPCKAPRDSWDYLSSRGTLDAVASAIAAQGYTVQVAGYADNALESFQPLKVSTPQRGYAALTKDFARMKSAWFGPSPQGKSHAPRLVLLGHSHGSVWLHYLAQTNPDVPFALQIDLDGICASWNLDHGQDLAAHPVEQAGQPKAIDACDLRRVGKGQMRGKDIVWPNVAINLEVQSKRLPSGLSDSGGFYINYIFEVTPNMRPDGSTDGVERYISWREDHSAVTYPNSDAMKWVLRRTAEIAAGWKLQDRRSGGV</sequence>
<evidence type="ECO:0000313" key="2">
    <source>
        <dbReference type="Proteomes" id="UP001458946"/>
    </source>
</evidence>
<keyword evidence="2" id="KW-1185">Reference proteome</keyword>
<name>A0ABP9VCQ4_9DEIO</name>
<reference evidence="1 2" key="1">
    <citation type="submission" date="2024-02" db="EMBL/GenBank/DDBJ databases">
        <title>Deinococcus xinjiangensis NBRC 107630.</title>
        <authorList>
            <person name="Ichikawa N."/>
            <person name="Katano-Makiyama Y."/>
            <person name="Hidaka K."/>
        </authorList>
    </citation>
    <scope>NUCLEOTIDE SEQUENCE [LARGE SCALE GENOMIC DNA]</scope>
    <source>
        <strain evidence="1 2">NBRC 107630</strain>
    </source>
</reference>
<proteinExistence type="predicted"/>
<protein>
    <recommendedName>
        <fullName evidence="3">Alpha/beta hydrolase</fullName>
    </recommendedName>
</protein>
<dbReference type="EMBL" id="BAABRN010000021">
    <property type="protein sequence ID" value="GAA5502330.1"/>
    <property type="molecule type" value="Genomic_DNA"/>
</dbReference>
<accession>A0ABP9VCQ4</accession>